<proteinExistence type="predicted"/>
<dbReference type="Proteomes" id="UP000004322">
    <property type="component" value="Unassembled WGS sequence"/>
</dbReference>
<dbReference type="AlphaFoldDB" id="G5JSE6"/>
<keyword evidence="2" id="KW-1185">Reference proteome</keyword>
<accession>G5JSE6</accession>
<protein>
    <submittedName>
        <fullName evidence="1">Uncharacterized protein</fullName>
    </submittedName>
</protein>
<gene>
    <name evidence="1" type="ORF">STRCR_2145</name>
</gene>
<evidence type="ECO:0000313" key="1">
    <source>
        <dbReference type="EMBL" id="EHI74404.1"/>
    </source>
</evidence>
<evidence type="ECO:0000313" key="2">
    <source>
        <dbReference type="Proteomes" id="UP000004322"/>
    </source>
</evidence>
<dbReference type="EMBL" id="AEUV02000002">
    <property type="protein sequence ID" value="EHI74404.1"/>
    <property type="molecule type" value="Genomic_DNA"/>
</dbReference>
<name>G5JSE6_STRCG</name>
<organism evidence="1 2">
    <name type="scientific">Streptococcus criceti HS-6</name>
    <dbReference type="NCBI Taxonomy" id="873449"/>
    <lineage>
        <taxon>Bacteria</taxon>
        <taxon>Bacillati</taxon>
        <taxon>Bacillota</taxon>
        <taxon>Bacilli</taxon>
        <taxon>Lactobacillales</taxon>
        <taxon>Streptococcaceae</taxon>
        <taxon>Streptococcus</taxon>
    </lineage>
</organism>
<dbReference type="STRING" id="873449.STRCR_2145"/>
<comment type="caution">
    <text evidence="1">The sequence shown here is derived from an EMBL/GenBank/DDBJ whole genome shotgun (WGS) entry which is preliminary data.</text>
</comment>
<reference evidence="1" key="1">
    <citation type="submission" date="2011-07" db="EMBL/GenBank/DDBJ databases">
        <authorList>
            <person name="Stanhope M.J."/>
            <person name="Durkin A.S."/>
            <person name="Hostetler J."/>
            <person name="Kim M."/>
            <person name="Radune D."/>
            <person name="Singh I."/>
            <person name="Town C.D."/>
        </authorList>
    </citation>
    <scope>NUCLEOTIDE SEQUENCE [LARGE SCALE GENOMIC DNA]</scope>
    <source>
        <strain evidence="1">HS-6</strain>
    </source>
</reference>
<sequence>MSDSFVVELIKQVQPNFSGIKYLAEYLGFNIEKVESIKESFENDTIFSFARPNDLEGIFAYVTTQEKLAVKTRANQFKTFFQEAAQAMIERAQTSAEVDFIIVIGKNIVIIFDSADYRKRLILTPDKLSRSNSKY</sequence>